<reference evidence="7" key="1">
    <citation type="submission" date="2019-01" db="EMBL/GenBank/DDBJ databases">
        <title>Cytophagaceae bacterium strain CAR-16.</title>
        <authorList>
            <person name="Chen W.-M."/>
        </authorList>
    </citation>
    <scope>NUCLEOTIDE SEQUENCE [LARGE SCALE GENOMIC DNA]</scope>
    <source>
        <strain evidence="7">ICH-30</strain>
    </source>
</reference>
<feature type="signal peptide" evidence="3">
    <location>
        <begin position="1"/>
        <end position="18"/>
    </location>
</feature>
<evidence type="ECO:0000256" key="3">
    <source>
        <dbReference type="SAM" id="SignalP"/>
    </source>
</evidence>
<evidence type="ECO:0000256" key="1">
    <source>
        <dbReference type="ARBA" id="ARBA00022729"/>
    </source>
</evidence>
<keyword evidence="7" id="KW-1185">Reference proteome</keyword>
<evidence type="ECO:0000259" key="4">
    <source>
        <dbReference type="Pfam" id="PF02018"/>
    </source>
</evidence>
<dbReference type="InterPro" id="IPR026444">
    <property type="entry name" value="Secre_tail"/>
</dbReference>
<evidence type="ECO:0000256" key="2">
    <source>
        <dbReference type="ARBA" id="ARBA00022801"/>
    </source>
</evidence>
<dbReference type="AlphaFoldDB" id="A0A4Q1KII5"/>
<dbReference type="RefSeq" id="WP_129465404.1">
    <property type="nucleotide sequence ID" value="NZ_SBKQ01000015.1"/>
</dbReference>
<dbReference type="Gene3D" id="2.60.120.260">
    <property type="entry name" value="Galactose-binding domain-like"/>
    <property type="match status" value="1"/>
</dbReference>
<feature type="domain" description="CBM-cenC" evidence="4">
    <location>
        <begin position="19"/>
        <end position="139"/>
    </location>
</feature>
<evidence type="ECO:0000259" key="5">
    <source>
        <dbReference type="Pfam" id="PF18962"/>
    </source>
</evidence>
<dbReference type="NCBIfam" id="TIGR04183">
    <property type="entry name" value="Por_Secre_tail"/>
    <property type="match status" value="1"/>
</dbReference>
<organism evidence="6 7">
    <name type="scientific">Flavobacterium piscinae</name>
    <dbReference type="NCBI Taxonomy" id="2506424"/>
    <lineage>
        <taxon>Bacteria</taxon>
        <taxon>Pseudomonadati</taxon>
        <taxon>Bacteroidota</taxon>
        <taxon>Flavobacteriia</taxon>
        <taxon>Flavobacteriales</taxon>
        <taxon>Flavobacteriaceae</taxon>
        <taxon>Flavobacterium</taxon>
    </lineage>
</organism>
<dbReference type="InterPro" id="IPR003305">
    <property type="entry name" value="CenC_carb-bd"/>
</dbReference>
<keyword evidence="1 3" id="KW-0732">Signal</keyword>
<feature type="domain" description="Secretion system C-terminal sorting" evidence="5">
    <location>
        <begin position="372"/>
        <end position="440"/>
    </location>
</feature>
<dbReference type="Proteomes" id="UP000289734">
    <property type="component" value="Unassembled WGS sequence"/>
</dbReference>
<sequence length="442" mass="47029">MKKITSFILLLIATFGFAQNLITNGDFESGTAGWSGNALNVVTEGDNSYNAANVTTAGNAFDVNLSYVYPMTTMGTSYKLTFTGFSDGDRTMVVGVGLNEAPWTAVTQIVDLNNGPQTFVLILTTNFASANSRIIFDMGADTGFVGIDDVMLEITTTTCNNGIQDGDETGIDCGGSCPDCLTLPPTAAPTPPSRPAADVVSIFSDAYTNIGFDNFDAGWCGGAATTLITIEGNNTLQKNPGVVCHGIDFQTNRQDLTDFTHVHFDFYITDTDLVGDVFNFKLVNFNGGNSESSALEVNINGGTTPQLVANEWVSVDVPITALGGVVAGSLARNDIAQIGITTAMVDNVWYDNIYLHKNTLSVSSFETSNIKMYPNPASTNFTIEAQEIVSNVSVYNVLGQEVVTNNPNNNQATIDISSLQTGIYVVKATINGNVSTSRIVKK</sequence>
<evidence type="ECO:0000313" key="7">
    <source>
        <dbReference type="Proteomes" id="UP000289734"/>
    </source>
</evidence>
<dbReference type="Pfam" id="PF02018">
    <property type="entry name" value="CBM_4_9"/>
    <property type="match status" value="1"/>
</dbReference>
<protein>
    <submittedName>
        <fullName evidence="6">T9SS type A sorting domain-containing protein</fullName>
    </submittedName>
</protein>
<name>A0A4Q1KII5_9FLAO</name>
<dbReference type="EMBL" id="SBKQ01000015">
    <property type="protein sequence ID" value="RXR29125.1"/>
    <property type="molecule type" value="Genomic_DNA"/>
</dbReference>
<gene>
    <name evidence="6" type="ORF">EQG68_13420</name>
</gene>
<dbReference type="GO" id="GO:0016798">
    <property type="term" value="F:hydrolase activity, acting on glycosyl bonds"/>
    <property type="evidence" value="ECO:0007669"/>
    <property type="project" value="InterPro"/>
</dbReference>
<comment type="caution">
    <text evidence="6">The sequence shown here is derived from an EMBL/GenBank/DDBJ whole genome shotgun (WGS) entry which is preliminary data.</text>
</comment>
<evidence type="ECO:0000313" key="6">
    <source>
        <dbReference type="EMBL" id="RXR29125.1"/>
    </source>
</evidence>
<accession>A0A4Q1KII5</accession>
<feature type="chain" id="PRO_5020551694" evidence="3">
    <location>
        <begin position="19"/>
        <end position="442"/>
    </location>
</feature>
<keyword evidence="2" id="KW-0378">Hydrolase</keyword>
<dbReference type="SUPFAM" id="SSF49785">
    <property type="entry name" value="Galactose-binding domain-like"/>
    <property type="match status" value="2"/>
</dbReference>
<dbReference type="Pfam" id="PF18962">
    <property type="entry name" value="Por_Secre_tail"/>
    <property type="match status" value="1"/>
</dbReference>
<proteinExistence type="predicted"/>
<dbReference type="OrthoDB" id="5381604at2"/>
<dbReference type="InterPro" id="IPR008979">
    <property type="entry name" value="Galactose-bd-like_sf"/>
</dbReference>